<dbReference type="InterPro" id="IPR004911">
    <property type="entry name" value="Interferon-induced_GILT"/>
</dbReference>
<dbReference type="Pfam" id="PF03227">
    <property type="entry name" value="GILT"/>
    <property type="match status" value="1"/>
</dbReference>
<dbReference type="PANTHER" id="PTHR13234:SF68">
    <property type="entry name" value="GH19763P"/>
    <property type="match status" value="1"/>
</dbReference>
<sequence>MKIPYVLLQVLSLLFLKGVYLENKLNINVLFESLCPDSLKFIREQLYPNWKDLAPYVNLKLVPFGKSASLEDGTFICQHGPQECKGNRIMSCALQTITDQNLQVEYVNCFMDVFKKGRNDPEEFGQLCSAQYGVDLNEMIKCYSSEEGTILQLQAEKKY</sequence>
<keyword evidence="5" id="KW-1185">Reference proteome</keyword>
<comment type="similarity">
    <text evidence="1">Belongs to the GILT family.</text>
</comment>
<evidence type="ECO:0000256" key="1">
    <source>
        <dbReference type="ARBA" id="ARBA00005679"/>
    </source>
</evidence>
<name>A0AAV8W7M3_9CUCU</name>
<dbReference type="EMBL" id="JANEYG010000006">
    <property type="protein sequence ID" value="KAJ8922473.1"/>
    <property type="molecule type" value="Genomic_DNA"/>
</dbReference>
<proteinExistence type="inferred from homology"/>
<dbReference type="GO" id="GO:0016671">
    <property type="term" value="F:oxidoreductase activity, acting on a sulfur group of donors, disulfide as acceptor"/>
    <property type="evidence" value="ECO:0007669"/>
    <property type="project" value="InterPro"/>
</dbReference>
<dbReference type="Proteomes" id="UP001159042">
    <property type="component" value="Unassembled WGS sequence"/>
</dbReference>
<evidence type="ECO:0000313" key="4">
    <source>
        <dbReference type="EMBL" id="KAJ8922473.1"/>
    </source>
</evidence>
<comment type="caution">
    <text evidence="4">The sequence shown here is derived from an EMBL/GenBank/DDBJ whole genome shotgun (WGS) entry which is preliminary data.</text>
</comment>
<gene>
    <name evidence="4" type="ORF">NQ315_007501</name>
</gene>
<feature type="chain" id="PRO_5043978733" evidence="3">
    <location>
        <begin position="22"/>
        <end position="159"/>
    </location>
</feature>
<accession>A0AAV8W7M3</accession>
<dbReference type="PANTHER" id="PTHR13234">
    <property type="entry name" value="GAMMA-INTERFERON INDUCIBLE LYSOSOMAL THIOL REDUCTASE GILT"/>
    <property type="match status" value="1"/>
</dbReference>
<keyword evidence="3" id="KW-0732">Signal</keyword>
<evidence type="ECO:0000256" key="3">
    <source>
        <dbReference type="SAM" id="SignalP"/>
    </source>
</evidence>
<evidence type="ECO:0000256" key="2">
    <source>
        <dbReference type="ARBA" id="ARBA00023180"/>
    </source>
</evidence>
<feature type="signal peptide" evidence="3">
    <location>
        <begin position="1"/>
        <end position="21"/>
    </location>
</feature>
<organism evidence="4 5">
    <name type="scientific">Exocentrus adspersus</name>
    <dbReference type="NCBI Taxonomy" id="1586481"/>
    <lineage>
        <taxon>Eukaryota</taxon>
        <taxon>Metazoa</taxon>
        <taxon>Ecdysozoa</taxon>
        <taxon>Arthropoda</taxon>
        <taxon>Hexapoda</taxon>
        <taxon>Insecta</taxon>
        <taxon>Pterygota</taxon>
        <taxon>Neoptera</taxon>
        <taxon>Endopterygota</taxon>
        <taxon>Coleoptera</taxon>
        <taxon>Polyphaga</taxon>
        <taxon>Cucujiformia</taxon>
        <taxon>Chrysomeloidea</taxon>
        <taxon>Cerambycidae</taxon>
        <taxon>Lamiinae</taxon>
        <taxon>Acanthocinini</taxon>
        <taxon>Exocentrus</taxon>
    </lineage>
</organism>
<keyword evidence="2" id="KW-0325">Glycoprotein</keyword>
<evidence type="ECO:0000313" key="5">
    <source>
        <dbReference type="Proteomes" id="UP001159042"/>
    </source>
</evidence>
<reference evidence="4 5" key="1">
    <citation type="journal article" date="2023" name="Insect Mol. Biol.">
        <title>Genome sequencing provides insights into the evolution of gene families encoding plant cell wall-degrading enzymes in longhorned beetles.</title>
        <authorList>
            <person name="Shin N.R."/>
            <person name="Okamura Y."/>
            <person name="Kirsch R."/>
            <person name="Pauchet Y."/>
        </authorList>
    </citation>
    <scope>NUCLEOTIDE SEQUENCE [LARGE SCALE GENOMIC DNA]</scope>
    <source>
        <strain evidence="4">EAD_L_NR</strain>
    </source>
</reference>
<protein>
    <submittedName>
        <fullName evidence="4">Uncharacterized protein</fullName>
    </submittedName>
</protein>
<dbReference type="AlphaFoldDB" id="A0AAV8W7M3"/>